<accession>A0AAU8CRQ3</accession>
<reference evidence="1" key="1">
    <citation type="submission" date="2024-06" db="EMBL/GenBank/DDBJ databases">
        <title>Mesorhizobium karijinii sp. nov., a symbiont of the iconic Swainsona formosa from arid Australia.</title>
        <authorList>
            <person name="Hill Y.J."/>
            <person name="Watkin E.L.J."/>
            <person name="O'Hara G.W."/>
            <person name="Terpolilli J."/>
            <person name="Tye M.L."/>
            <person name="Kohlmeier M.G."/>
        </authorList>
    </citation>
    <scope>NUCLEOTIDE SEQUENCE</scope>
    <source>
        <strain evidence="1">WSM2240</strain>
    </source>
</reference>
<dbReference type="GO" id="GO:0016787">
    <property type="term" value="F:hydrolase activity"/>
    <property type="evidence" value="ECO:0007669"/>
    <property type="project" value="UniProtKB-KW"/>
</dbReference>
<dbReference type="SUPFAM" id="SSF54637">
    <property type="entry name" value="Thioesterase/thiol ester dehydrase-isomerase"/>
    <property type="match status" value="1"/>
</dbReference>
<keyword evidence="1" id="KW-0378">Hydrolase</keyword>
<dbReference type="EMBL" id="CP159253">
    <property type="protein sequence ID" value="XCG49625.1"/>
    <property type="molecule type" value="Genomic_DNA"/>
</dbReference>
<dbReference type="Pfam" id="PF13279">
    <property type="entry name" value="4HBT_2"/>
    <property type="match status" value="1"/>
</dbReference>
<gene>
    <name evidence="1" type="ORF">ABVK50_03125</name>
</gene>
<dbReference type="EC" id="3.1.2.-" evidence="1"/>
<name>A0AAU8CRQ3_9HYPH</name>
<proteinExistence type="predicted"/>
<organism evidence="1">
    <name type="scientific">Mesorhizobium sp. WSM2240</name>
    <dbReference type="NCBI Taxonomy" id="3228851"/>
    <lineage>
        <taxon>Bacteria</taxon>
        <taxon>Pseudomonadati</taxon>
        <taxon>Pseudomonadota</taxon>
        <taxon>Alphaproteobacteria</taxon>
        <taxon>Hyphomicrobiales</taxon>
        <taxon>Phyllobacteriaceae</taxon>
        <taxon>Mesorhizobium</taxon>
    </lineage>
</organism>
<evidence type="ECO:0000313" key="1">
    <source>
        <dbReference type="EMBL" id="XCG49625.1"/>
    </source>
</evidence>
<dbReference type="RefSeq" id="WP_353642840.1">
    <property type="nucleotide sequence ID" value="NZ_CP159253.1"/>
</dbReference>
<sequence>MINEIDIFIAVAQPWMCDEFGHMNRRFYAAMFDDATLVVLRFLDVDDRQGSLGWADVRTETDFRAEVSAGTILKIRSSVTKIGRSSVTIRHVMTNSSNGETAAVESCVSVRFNLQRRESSELGAAVVTRAELLFAA</sequence>
<dbReference type="CDD" id="cd00586">
    <property type="entry name" value="4HBT"/>
    <property type="match status" value="1"/>
</dbReference>
<dbReference type="AlphaFoldDB" id="A0AAU8CRQ3"/>
<protein>
    <submittedName>
        <fullName evidence="1">Acyl-CoA thioesterase</fullName>
        <ecNumber evidence="1">3.1.2.-</ecNumber>
    </submittedName>
</protein>
<dbReference type="InterPro" id="IPR029069">
    <property type="entry name" value="HotDog_dom_sf"/>
</dbReference>
<dbReference type="Gene3D" id="3.10.129.10">
    <property type="entry name" value="Hotdog Thioesterase"/>
    <property type="match status" value="1"/>
</dbReference>